<gene>
    <name evidence="1" type="ordered locus">BPUM_3160</name>
</gene>
<keyword evidence="2" id="KW-1185">Reference proteome</keyword>
<reference evidence="1 2" key="1">
    <citation type="journal article" date="2007" name="PLoS ONE">
        <title>Paradoxical DNA repair and peroxide resistance gene conservation in Bacillus pumilus SAFR-032.</title>
        <authorList>
            <person name="Gioia J."/>
            <person name="Yerrapragada S."/>
            <person name="Qin X."/>
            <person name="Jiang H."/>
            <person name="Igboeli O.C."/>
            <person name="Muzny D."/>
            <person name="Dugan-Rocha S."/>
            <person name="Ding Y."/>
            <person name="Hawes A."/>
            <person name="Liu W."/>
            <person name="Perez L."/>
            <person name="Kovar C."/>
            <person name="Dinh H."/>
            <person name="Lee S."/>
            <person name="Nazareth L."/>
            <person name="Blyth P."/>
            <person name="Holder M."/>
            <person name="Buhay C."/>
            <person name="Tirumalai M.R."/>
            <person name="Liu Y."/>
            <person name="Dasgupta I."/>
            <person name="Bokhetache L."/>
            <person name="Fujita M."/>
            <person name="Karouia F."/>
            <person name="Eswara Moorthy P."/>
            <person name="Siefert J."/>
            <person name="Uzman A."/>
            <person name="Buzumbo P."/>
            <person name="Verma A."/>
            <person name="Zwiya H."/>
            <person name="McWilliams B.D."/>
            <person name="Olowu A."/>
            <person name="Clinkenbeard K.D."/>
            <person name="Newcombe D."/>
            <person name="Golebiewski L."/>
            <person name="Petrosino J.F."/>
            <person name="Nicholson W.L."/>
            <person name="Fox G.E."/>
            <person name="Venkateswaran K."/>
            <person name="Highlander S.K."/>
            <person name="Weinstock G.M."/>
        </authorList>
    </citation>
    <scope>NUCLEOTIDE SEQUENCE [LARGE SCALE GENOMIC DNA]</scope>
    <source>
        <strain evidence="1 2">SAFR-032</strain>
    </source>
</reference>
<reference evidence="1 2" key="2">
    <citation type="journal article" date="2013" name="Extremophiles">
        <title>An ICEBs1-like element may be associated with the extreme radiation and desiccation resistance of Bacillus pumilus SAFR-032 spores.</title>
        <authorList>
            <person name="Tirumalai M.R."/>
            <person name="Fox G.E."/>
        </authorList>
    </citation>
    <scope>NUCLEOTIDE SEQUENCE [LARGE SCALE GENOMIC DNA]</scope>
    <source>
        <strain evidence="1 2">SAFR-032</strain>
    </source>
</reference>
<dbReference type="HOGENOM" id="CLU_3247407_0_0_9"/>
<sequence>MTIKRFDLRIVNEYPFSKRAAGWCNAVKRIIELAQGAARLNK</sequence>
<proteinExistence type="predicted"/>
<dbReference type="KEGG" id="bpu:BPUM_3160"/>
<dbReference type="Proteomes" id="UP000001355">
    <property type="component" value="Chromosome"/>
</dbReference>
<evidence type="ECO:0000313" key="2">
    <source>
        <dbReference type="Proteomes" id="UP000001355"/>
    </source>
</evidence>
<organism evidence="1 2">
    <name type="scientific">Bacillus pumilus (strain SAFR-032)</name>
    <dbReference type="NCBI Taxonomy" id="315750"/>
    <lineage>
        <taxon>Bacteria</taxon>
        <taxon>Bacillati</taxon>
        <taxon>Bacillota</taxon>
        <taxon>Bacilli</taxon>
        <taxon>Bacillales</taxon>
        <taxon>Bacillaceae</taxon>
        <taxon>Bacillus</taxon>
    </lineage>
</organism>
<dbReference type="EMBL" id="CP000813">
    <property type="protein sequence ID" value="ABV63814.1"/>
    <property type="molecule type" value="Genomic_DNA"/>
</dbReference>
<evidence type="ECO:0000313" key="1">
    <source>
        <dbReference type="EMBL" id="ABV63814.1"/>
    </source>
</evidence>
<accession>A8FHU7</accession>
<protein>
    <submittedName>
        <fullName evidence="1">Uncharacterized protein</fullName>
    </submittedName>
</protein>
<reference evidence="1 2" key="3">
    <citation type="journal article" date="2013" name="PLoS ONE">
        <title>Candidate genes that may be responsible for the unusual resistances exhibited by Bacillus pumilus SAFR-032 spores.</title>
        <authorList>
            <person name="Tirumalai M.R."/>
            <person name="Rastogi R."/>
            <person name="Zamani N."/>
            <person name="O'Bryant Williams E."/>
            <person name="Allen S."/>
            <person name="Diouf F."/>
            <person name="Kwende S."/>
            <person name="Weinstock G.M."/>
            <person name="Venkateswaran K.J."/>
            <person name="Fox G.E."/>
        </authorList>
    </citation>
    <scope>NUCLEOTIDE SEQUENCE [LARGE SCALE GENOMIC DNA]</scope>
    <source>
        <strain evidence="1 2">SAFR-032</strain>
    </source>
</reference>
<dbReference type="STRING" id="315750.BPUM_3160"/>
<name>A8FHU7_BACP2</name>
<dbReference type="AlphaFoldDB" id="A8FHU7"/>